<comment type="caution">
    <text evidence="1">The sequence shown here is derived from an EMBL/GenBank/DDBJ whole genome shotgun (WGS) entry which is preliminary data.</text>
</comment>
<dbReference type="RefSeq" id="WP_141928442.1">
    <property type="nucleotide sequence ID" value="NZ_BAABCI010000003.1"/>
</dbReference>
<dbReference type="Proteomes" id="UP000320806">
    <property type="component" value="Unassembled WGS sequence"/>
</dbReference>
<dbReference type="AlphaFoldDB" id="A0A542EH83"/>
<sequence length="250" mass="27505">MRTATARQLQQDYLASLGLPVFDREITLRLASDVPGSVTGDLVSQFVLQPISAIRHRWAGGDARAIRDHLITVLHDLGLTRARLTSLSPADVRVVGRTWRVGEVTLRPRPTPSTCECCCLARWLVVLDAFEPGGGRSQYGAEQAASDLRVDAHVCLSAAALQNWQDAPTLLPVIDRHGTLGLDALSPRSMTAAMSRSRELQEDRPVRRVNHAVLPVRRRPPPDRDLPDLLDRLEEMVDALLHSISATLDA</sequence>
<dbReference type="EMBL" id="VFMO01000001">
    <property type="protein sequence ID" value="TQJ14664.1"/>
    <property type="molecule type" value="Genomic_DNA"/>
</dbReference>
<organism evidence="1 2">
    <name type="scientific">Yimella lutea</name>
    <dbReference type="NCBI Taxonomy" id="587872"/>
    <lineage>
        <taxon>Bacteria</taxon>
        <taxon>Bacillati</taxon>
        <taxon>Actinomycetota</taxon>
        <taxon>Actinomycetes</taxon>
        <taxon>Micrococcales</taxon>
        <taxon>Dermacoccaceae</taxon>
        <taxon>Yimella</taxon>
    </lineage>
</organism>
<evidence type="ECO:0000313" key="2">
    <source>
        <dbReference type="Proteomes" id="UP000320806"/>
    </source>
</evidence>
<evidence type="ECO:0000313" key="1">
    <source>
        <dbReference type="EMBL" id="TQJ14664.1"/>
    </source>
</evidence>
<reference evidence="1 2" key="1">
    <citation type="submission" date="2019-06" db="EMBL/GenBank/DDBJ databases">
        <title>Sequencing the genomes of 1000 actinobacteria strains.</title>
        <authorList>
            <person name="Klenk H.-P."/>
        </authorList>
    </citation>
    <scope>NUCLEOTIDE SEQUENCE [LARGE SCALE GENOMIC DNA]</scope>
    <source>
        <strain evidence="1 2">DSM 19828</strain>
    </source>
</reference>
<protein>
    <submittedName>
        <fullName evidence="1">Uncharacterized protein</fullName>
    </submittedName>
</protein>
<keyword evidence="2" id="KW-1185">Reference proteome</keyword>
<name>A0A542EH83_9MICO</name>
<dbReference type="OrthoDB" id="5016005at2"/>
<accession>A0A542EH83</accession>
<gene>
    <name evidence="1" type="ORF">FB459_2162</name>
</gene>
<proteinExistence type="predicted"/>